<evidence type="ECO:0000256" key="9">
    <source>
        <dbReference type="ARBA" id="ARBA00023303"/>
    </source>
</evidence>
<evidence type="ECO:0000256" key="3">
    <source>
        <dbReference type="ARBA" id="ARBA00022692"/>
    </source>
</evidence>
<evidence type="ECO:0000256" key="1">
    <source>
        <dbReference type="ARBA" id="ARBA00022448"/>
    </source>
</evidence>
<evidence type="ECO:0000256" key="7">
    <source>
        <dbReference type="ARBA" id="ARBA00023170"/>
    </source>
</evidence>
<evidence type="ECO:0000256" key="6">
    <source>
        <dbReference type="ARBA" id="ARBA00023136"/>
    </source>
</evidence>
<dbReference type="Proteomes" id="UP000694941">
    <property type="component" value="Unplaced"/>
</dbReference>
<keyword evidence="3" id="KW-0812">Transmembrane</keyword>
<dbReference type="InterPro" id="IPR036734">
    <property type="entry name" value="Neur_chan_lig-bd_sf"/>
</dbReference>
<keyword evidence="7" id="KW-0675">Receptor</keyword>
<dbReference type="RefSeq" id="XP_022258421.1">
    <property type="nucleotide sequence ID" value="XM_022402713.1"/>
</dbReference>
<keyword evidence="12" id="KW-1185">Reference proteome</keyword>
<keyword evidence="5" id="KW-0406">Ion transport</keyword>
<dbReference type="Gene3D" id="2.70.170.10">
    <property type="entry name" value="Neurotransmitter-gated ion-channel ligand-binding domain"/>
    <property type="match status" value="2"/>
</dbReference>
<name>A0ABM1TRB5_LIMPO</name>
<dbReference type="InterPro" id="IPR006201">
    <property type="entry name" value="Neur_channel"/>
</dbReference>
<evidence type="ECO:0000256" key="5">
    <source>
        <dbReference type="ARBA" id="ARBA00023065"/>
    </source>
</evidence>
<protein>
    <submittedName>
        <fullName evidence="13">Neuronal acetylcholine receptor subunit alpha-7-like</fullName>
    </submittedName>
</protein>
<keyword evidence="2" id="KW-1003">Cell membrane</keyword>
<dbReference type="PANTHER" id="PTHR18945">
    <property type="entry name" value="NEUROTRANSMITTER GATED ION CHANNEL"/>
    <property type="match status" value="1"/>
</dbReference>
<keyword evidence="9" id="KW-0407">Ion channel</keyword>
<dbReference type="SUPFAM" id="SSF63712">
    <property type="entry name" value="Nicotinic receptor ligand binding domain-like"/>
    <property type="match status" value="2"/>
</dbReference>
<keyword evidence="1" id="KW-0813">Transport</keyword>
<keyword evidence="6" id="KW-0472">Membrane</keyword>
<dbReference type="InterPro" id="IPR002394">
    <property type="entry name" value="Nicotinic_acetylcholine_rcpt"/>
</dbReference>
<accession>A0ABM1TRB5</accession>
<dbReference type="GeneID" id="106474412"/>
<evidence type="ECO:0000256" key="2">
    <source>
        <dbReference type="ARBA" id="ARBA00022475"/>
    </source>
</evidence>
<evidence type="ECO:0000256" key="4">
    <source>
        <dbReference type="ARBA" id="ARBA00023018"/>
    </source>
</evidence>
<evidence type="ECO:0000256" key="10">
    <source>
        <dbReference type="ARBA" id="ARBA00034099"/>
    </source>
</evidence>
<organism evidence="12 13">
    <name type="scientific">Limulus polyphemus</name>
    <name type="common">Atlantic horseshoe crab</name>
    <dbReference type="NCBI Taxonomy" id="6850"/>
    <lineage>
        <taxon>Eukaryota</taxon>
        <taxon>Metazoa</taxon>
        <taxon>Ecdysozoa</taxon>
        <taxon>Arthropoda</taxon>
        <taxon>Chelicerata</taxon>
        <taxon>Merostomata</taxon>
        <taxon>Xiphosura</taxon>
        <taxon>Limulidae</taxon>
        <taxon>Limulus</taxon>
    </lineage>
</organism>
<feature type="domain" description="Neurotransmitter-gated ion-channel ligand-binding" evidence="11">
    <location>
        <begin position="46"/>
        <end position="98"/>
    </location>
</feature>
<sequence length="99" mass="11770">MRDYNVLERPVANESDPLILSFGLTLQQLIDMDEKNQILVANIWLNMDEKNQLLIANIWLTLEWTDANLQWNPADYNNIKDIRLSPNKVWRPDVLMYNR</sequence>
<evidence type="ECO:0000313" key="13">
    <source>
        <dbReference type="RefSeq" id="XP_022258421.1"/>
    </source>
</evidence>
<keyword evidence="8" id="KW-1071">Ligand-gated ion channel</keyword>
<evidence type="ECO:0000259" key="11">
    <source>
        <dbReference type="Pfam" id="PF02931"/>
    </source>
</evidence>
<dbReference type="InterPro" id="IPR006202">
    <property type="entry name" value="Neur_chan_lig-bd"/>
</dbReference>
<keyword evidence="4" id="KW-0770">Synapse</keyword>
<dbReference type="Pfam" id="PF02931">
    <property type="entry name" value="Neur_chan_LBD"/>
    <property type="match status" value="1"/>
</dbReference>
<reference evidence="13" key="1">
    <citation type="submission" date="2025-08" db="UniProtKB">
        <authorList>
            <consortium name="RefSeq"/>
        </authorList>
    </citation>
    <scope>IDENTIFICATION</scope>
    <source>
        <tissue evidence="13">Muscle</tissue>
    </source>
</reference>
<proteinExistence type="predicted"/>
<dbReference type="PRINTS" id="PR00254">
    <property type="entry name" value="NICOTINICR"/>
</dbReference>
<evidence type="ECO:0000256" key="8">
    <source>
        <dbReference type="ARBA" id="ARBA00023286"/>
    </source>
</evidence>
<comment type="subcellular location">
    <subcellularLocation>
        <location evidence="10">Synaptic cell membrane</location>
        <topology evidence="10">Multi-pass membrane protein</topology>
    </subcellularLocation>
</comment>
<gene>
    <name evidence="13" type="primary">LOC106474412</name>
</gene>
<evidence type="ECO:0000313" key="12">
    <source>
        <dbReference type="Proteomes" id="UP000694941"/>
    </source>
</evidence>